<feature type="transmembrane region" description="Helical" evidence="5">
    <location>
        <begin position="263"/>
        <end position="284"/>
    </location>
</feature>
<evidence type="ECO:0000256" key="4">
    <source>
        <dbReference type="ARBA" id="ARBA00023136"/>
    </source>
</evidence>
<evidence type="ECO:0000256" key="1">
    <source>
        <dbReference type="ARBA" id="ARBA00004141"/>
    </source>
</evidence>
<proteinExistence type="predicted"/>
<dbReference type="Proteomes" id="UP000230750">
    <property type="component" value="Unassembled WGS sequence"/>
</dbReference>
<dbReference type="PANTHER" id="PTHR22911">
    <property type="entry name" value="ACYL-MALONYL CONDENSING ENZYME-RELATED"/>
    <property type="match status" value="1"/>
</dbReference>
<evidence type="ECO:0000259" key="6">
    <source>
        <dbReference type="Pfam" id="PF00892"/>
    </source>
</evidence>
<feature type="transmembrane region" description="Helical" evidence="5">
    <location>
        <begin position="197"/>
        <end position="218"/>
    </location>
</feature>
<sequence length="391" mass="43122">MEIDGNIRKEDRLSSDVTVTPVVIIHTDGQSKVGTDHPATLTSSLLPCDNCMPNQDDQQESQAKDLNFTLGRLSWHLRKREGIFLSLIAAFFFAVSGAFIDAIATTVNPFQLTSMKVPVLVVGTSSLMIAKHMHPPRHLEQYLWLLPSGITLTGLNLFLAFSYKYMAFSDTVSISQLSLILTGVLSWIILKEPFRILDLLLAILAMTGVVLIARPSFIFGTEDNIESNNAILGTVFALGVAVCGALAFVIVRKQSTIGIHPYQSSFANAVVMEILSIILCTTTSQWSCPSKREWWLSQGAGLSYFIGQITLYLGLAREKAAIVSIVFSLQIVFAFMLQILVFQMMPLWTSLIGGLLVLIACVGTVMNRQKRLLPAKLTKIPTIEHFVVRTK</sequence>
<keyword evidence="2 5" id="KW-0812">Transmembrane</keyword>
<feature type="transmembrane region" description="Helical" evidence="5">
    <location>
        <begin position="173"/>
        <end position="190"/>
    </location>
</feature>
<accession>A0A2G8K741</accession>
<evidence type="ECO:0000256" key="5">
    <source>
        <dbReference type="SAM" id="Phobius"/>
    </source>
</evidence>
<keyword evidence="4 5" id="KW-0472">Membrane</keyword>
<dbReference type="SUPFAM" id="SSF103481">
    <property type="entry name" value="Multidrug resistance efflux transporter EmrE"/>
    <property type="match status" value="2"/>
</dbReference>
<dbReference type="OrthoDB" id="306876at2759"/>
<keyword evidence="8" id="KW-1185">Reference proteome</keyword>
<dbReference type="GO" id="GO:0016020">
    <property type="term" value="C:membrane"/>
    <property type="evidence" value="ECO:0007669"/>
    <property type="project" value="UniProtKB-SubCell"/>
</dbReference>
<keyword evidence="3 5" id="KW-1133">Transmembrane helix</keyword>
<evidence type="ECO:0000313" key="7">
    <source>
        <dbReference type="EMBL" id="PIK43763.1"/>
    </source>
</evidence>
<dbReference type="InterPro" id="IPR037185">
    <property type="entry name" value="EmrE-like"/>
</dbReference>
<comment type="caution">
    <text evidence="7">The sequence shown here is derived from an EMBL/GenBank/DDBJ whole genome shotgun (WGS) entry which is preliminary data.</text>
</comment>
<comment type="subcellular location">
    <subcellularLocation>
        <location evidence="1">Membrane</location>
        <topology evidence="1">Multi-pass membrane protein</topology>
    </subcellularLocation>
</comment>
<dbReference type="InterPro" id="IPR000620">
    <property type="entry name" value="EamA_dom"/>
</dbReference>
<dbReference type="Gene3D" id="1.10.3730.20">
    <property type="match status" value="1"/>
</dbReference>
<gene>
    <name evidence="7" type="ORF">BSL78_19398</name>
</gene>
<reference evidence="7 8" key="1">
    <citation type="journal article" date="2017" name="PLoS Biol.">
        <title>The sea cucumber genome provides insights into morphological evolution and visceral regeneration.</title>
        <authorList>
            <person name="Zhang X."/>
            <person name="Sun L."/>
            <person name="Yuan J."/>
            <person name="Sun Y."/>
            <person name="Gao Y."/>
            <person name="Zhang L."/>
            <person name="Li S."/>
            <person name="Dai H."/>
            <person name="Hamel J.F."/>
            <person name="Liu C."/>
            <person name="Yu Y."/>
            <person name="Liu S."/>
            <person name="Lin W."/>
            <person name="Guo K."/>
            <person name="Jin S."/>
            <person name="Xu P."/>
            <person name="Storey K.B."/>
            <person name="Huan P."/>
            <person name="Zhang T."/>
            <person name="Zhou Y."/>
            <person name="Zhang J."/>
            <person name="Lin C."/>
            <person name="Li X."/>
            <person name="Xing L."/>
            <person name="Huo D."/>
            <person name="Sun M."/>
            <person name="Wang L."/>
            <person name="Mercier A."/>
            <person name="Li F."/>
            <person name="Yang H."/>
            <person name="Xiang J."/>
        </authorList>
    </citation>
    <scope>NUCLEOTIDE SEQUENCE [LARGE SCALE GENOMIC DNA]</scope>
    <source>
        <strain evidence="7">Shaxun</strain>
        <tissue evidence="7">Muscle</tissue>
    </source>
</reference>
<organism evidence="7 8">
    <name type="scientific">Stichopus japonicus</name>
    <name type="common">Sea cucumber</name>
    <dbReference type="NCBI Taxonomy" id="307972"/>
    <lineage>
        <taxon>Eukaryota</taxon>
        <taxon>Metazoa</taxon>
        <taxon>Echinodermata</taxon>
        <taxon>Eleutherozoa</taxon>
        <taxon>Echinozoa</taxon>
        <taxon>Holothuroidea</taxon>
        <taxon>Aspidochirotacea</taxon>
        <taxon>Aspidochirotida</taxon>
        <taxon>Stichopodidae</taxon>
        <taxon>Apostichopus</taxon>
    </lineage>
</organism>
<dbReference type="EMBL" id="MRZV01000827">
    <property type="protein sequence ID" value="PIK43763.1"/>
    <property type="molecule type" value="Genomic_DNA"/>
</dbReference>
<dbReference type="PANTHER" id="PTHR22911:SF6">
    <property type="entry name" value="SOLUTE CARRIER FAMILY 35 MEMBER G1"/>
    <property type="match status" value="1"/>
</dbReference>
<name>A0A2G8K741_STIJA</name>
<dbReference type="Pfam" id="PF00892">
    <property type="entry name" value="EamA"/>
    <property type="match status" value="2"/>
</dbReference>
<feature type="transmembrane region" description="Helical" evidence="5">
    <location>
        <begin position="142"/>
        <end position="161"/>
    </location>
</feature>
<evidence type="ECO:0000256" key="2">
    <source>
        <dbReference type="ARBA" id="ARBA00022692"/>
    </source>
</evidence>
<feature type="transmembrane region" description="Helical" evidence="5">
    <location>
        <begin position="296"/>
        <end position="315"/>
    </location>
</feature>
<feature type="transmembrane region" description="Helical" evidence="5">
    <location>
        <begin position="82"/>
        <end position="104"/>
    </location>
</feature>
<feature type="domain" description="EamA" evidence="6">
    <location>
        <begin position="232"/>
        <end position="365"/>
    </location>
</feature>
<feature type="transmembrane region" description="Helical" evidence="5">
    <location>
        <begin position="230"/>
        <end position="251"/>
    </location>
</feature>
<feature type="transmembrane region" description="Helical" evidence="5">
    <location>
        <begin position="322"/>
        <end position="341"/>
    </location>
</feature>
<feature type="domain" description="EamA" evidence="6">
    <location>
        <begin position="82"/>
        <end position="213"/>
    </location>
</feature>
<evidence type="ECO:0000256" key="3">
    <source>
        <dbReference type="ARBA" id="ARBA00022989"/>
    </source>
</evidence>
<protein>
    <submittedName>
        <fullName evidence="7">Putative solute carrier family 35 member G1</fullName>
    </submittedName>
</protein>
<dbReference type="AlphaFoldDB" id="A0A2G8K741"/>
<feature type="transmembrane region" description="Helical" evidence="5">
    <location>
        <begin position="347"/>
        <end position="366"/>
    </location>
</feature>
<evidence type="ECO:0000313" key="8">
    <source>
        <dbReference type="Proteomes" id="UP000230750"/>
    </source>
</evidence>
<feature type="transmembrane region" description="Helical" evidence="5">
    <location>
        <begin position="110"/>
        <end position="130"/>
    </location>
</feature>